<proteinExistence type="predicted"/>
<dbReference type="Proteomes" id="UP000824023">
    <property type="component" value="Unassembled WGS sequence"/>
</dbReference>
<accession>A0A9D2CXB5</accession>
<name>A0A9D2CXB5_9BACE</name>
<evidence type="ECO:0000313" key="2">
    <source>
        <dbReference type="Proteomes" id="UP000824023"/>
    </source>
</evidence>
<dbReference type="AlphaFoldDB" id="A0A9D2CXB5"/>
<comment type="caution">
    <text evidence="1">The sequence shown here is derived from an EMBL/GenBank/DDBJ whole genome shotgun (WGS) entry which is preliminary data.</text>
</comment>
<sequence>MKKLHDVSQIYVFSPGNSTTGGIELLHQLVDYLRNQKQKAYIYYYNAPSANIPDAYKKYNISVTTTIEDAENNVIVLPEICFHLSKNYTHAQTVLWWLSVNNYYHQEKRHIPLYEIFSYSKTYGLKQIWHRIAGLFLLQWRFKTDFSIKDSIHKEYIHAYQSEYAKQHLQERGVSNLYPLKDYINTAFISDKTCQSKKPAILYNPKKGLKFTRKLMKAAPDLRFIPLQNLSRTALQEMLSGSALYIDFGNHPGMDRLPREAAVNGCCIITGRQGAAQNDIDIPIPAEYKFDERTASVLDITRQIRSILADYESHTAHFETYRDRIKHEQEIFYQQIDTLFRLNN</sequence>
<reference evidence="1" key="1">
    <citation type="journal article" date="2021" name="PeerJ">
        <title>Extensive microbial diversity within the chicken gut microbiome revealed by metagenomics and culture.</title>
        <authorList>
            <person name="Gilroy R."/>
            <person name="Ravi A."/>
            <person name="Getino M."/>
            <person name="Pursley I."/>
            <person name="Horton D.L."/>
            <person name="Alikhan N.F."/>
            <person name="Baker D."/>
            <person name="Gharbi K."/>
            <person name="Hall N."/>
            <person name="Watson M."/>
            <person name="Adriaenssens E.M."/>
            <person name="Foster-Nyarko E."/>
            <person name="Jarju S."/>
            <person name="Secka A."/>
            <person name="Antonio M."/>
            <person name="Oren A."/>
            <person name="Chaudhuri R.R."/>
            <person name="La Ragione R."/>
            <person name="Hildebrand F."/>
            <person name="Pallen M.J."/>
        </authorList>
    </citation>
    <scope>NUCLEOTIDE SEQUENCE</scope>
    <source>
        <strain evidence="1">ChiHjej12B11-24981</strain>
    </source>
</reference>
<organism evidence="1 2">
    <name type="scientific">Candidatus Bacteroides merdipullorum</name>
    <dbReference type="NCBI Taxonomy" id="2838474"/>
    <lineage>
        <taxon>Bacteria</taxon>
        <taxon>Pseudomonadati</taxon>
        <taxon>Bacteroidota</taxon>
        <taxon>Bacteroidia</taxon>
        <taxon>Bacteroidales</taxon>
        <taxon>Bacteroidaceae</taxon>
        <taxon>Bacteroides</taxon>
    </lineage>
</organism>
<reference evidence="1" key="2">
    <citation type="submission" date="2021-04" db="EMBL/GenBank/DDBJ databases">
        <authorList>
            <person name="Gilroy R."/>
        </authorList>
    </citation>
    <scope>NUCLEOTIDE SEQUENCE</scope>
    <source>
        <strain evidence="1">ChiHjej12B11-24981</strain>
    </source>
</reference>
<gene>
    <name evidence="1" type="ORF">H9819_05995</name>
</gene>
<dbReference type="EMBL" id="DXCK01000084">
    <property type="protein sequence ID" value="HIZ01792.1"/>
    <property type="molecule type" value="Genomic_DNA"/>
</dbReference>
<evidence type="ECO:0000313" key="1">
    <source>
        <dbReference type="EMBL" id="HIZ01792.1"/>
    </source>
</evidence>
<protein>
    <submittedName>
        <fullName evidence="1">Uncharacterized protein</fullName>
    </submittedName>
</protein>